<dbReference type="InterPro" id="IPR011761">
    <property type="entry name" value="ATP-grasp"/>
</dbReference>
<keyword evidence="4" id="KW-1185">Reference proteome</keyword>
<evidence type="ECO:0000313" key="4">
    <source>
        <dbReference type="Proteomes" id="UP000094379"/>
    </source>
</evidence>
<dbReference type="SUPFAM" id="SSF56059">
    <property type="entry name" value="Glutathione synthetase ATP-binding domain-like"/>
    <property type="match status" value="1"/>
</dbReference>
<dbReference type="GO" id="GO:0005524">
    <property type="term" value="F:ATP binding"/>
    <property type="evidence" value="ECO:0007669"/>
    <property type="project" value="UniProtKB-UniRule"/>
</dbReference>
<evidence type="ECO:0000313" key="3">
    <source>
        <dbReference type="EMBL" id="ODN67431.1"/>
    </source>
</evidence>
<dbReference type="GO" id="GO:0046872">
    <property type="term" value="F:metal ion binding"/>
    <property type="evidence" value="ECO:0007669"/>
    <property type="project" value="InterPro"/>
</dbReference>
<proteinExistence type="predicted"/>
<organism evidence="3 4">
    <name type="scientific">Methylophaga muralis</name>
    <dbReference type="NCBI Taxonomy" id="291169"/>
    <lineage>
        <taxon>Bacteria</taxon>
        <taxon>Pseudomonadati</taxon>
        <taxon>Pseudomonadota</taxon>
        <taxon>Gammaproteobacteria</taxon>
        <taxon>Thiotrichales</taxon>
        <taxon>Piscirickettsiaceae</taxon>
        <taxon>Methylophaga</taxon>
    </lineage>
</organism>
<dbReference type="Gene3D" id="3.30.470.20">
    <property type="entry name" value="ATP-grasp fold, B domain"/>
    <property type="match status" value="1"/>
</dbReference>
<dbReference type="STRING" id="291169.A9E74_00965"/>
<dbReference type="Proteomes" id="UP000094379">
    <property type="component" value="Unassembled WGS sequence"/>
</dbReference>
<dbReference type="PROSITE" id="PS50975">
    <property type="entry name" value="ATP_GRASP"/>
    <property type="match status" value="1"/>
</dbReference>
<comment type="caution">
    <text evidence="3">The sequence shown here is derived from an EMBL/GenBank/DDBJ whole genome shotgun (WGS) entry which is preliminary data.</text>
</comment>
<sequence>MLERPKLLLVVAQSGRMLAQSAAREGYQVRVADCFGDVDTLNVADRYLKLPPPNKANLHKWLQVIIRLSDDQPCCLIFGTGIESFYPLLAELPPHISYIGSSLNSIEQLSTPTKWIGLLENLGLPHPSTRFTKGQLFEGKWLAKSVGAWGGSHIIAADSTTQNSDVYFQQQIEGISASVLFLANGSDFHLLLLNQQFNKNNALNDFSLQAISNHFLLNKNQLQTINDALQKLIRHLNLAGIMSLDFMVDKSGEIFLLEINPRPTASCQLLPEDLPLIRWQLLSSAGHLPEIPIELASRKRFLWFCFAPHKITIPAEFDWPDYCFDLPAAGSIIEAGNILCSLLLELNNADPDHFDGHAVANKLIENLSVSA</sequence>
<dbReference type="InterPro" id="IPR003806">
    <property type="entry name" value="ATP-grasp_PylC-type"/>
</dbReference>
<gene>
    <name evidence="3" type="ORF">A9E74_00965</name>
</gene>
<dbReference type="RefSeq" id="WP_069295482.1">
    <property type="nucleotide sequence ID" value="NZ_MCRI01000006.1"/>
</dbReference>
<dbReference type="EMBL" id="MCRI01000006">
    <property type="protein sequence ID" value="ODN67431.1"/>
    <property type="molecule type" value="Genomic_DNA"/>
</dbReference>
<evidence type="ECO:0000256" key="1">
    <source>
        <dbReference type="PROSITE-ProRule" id="PRU00409"/>
    </source>
</evidence>
<accession>A0A1E3GVQ1</accession>
<keyword evidence="1" id="KW-0547">Nucleotide-binding</keyword>
<evidence type="ECO:0000259" key="2">
    <source>
        <dbReference type="PROSITE" id="PS50975"/>
    </source>
</evidence>
<dbReference type="Pfam" id="PF02655">
    <property type="entry name" value="ATP-grasp_3"/>
    <property type="match status" value="1"/>
</dbReference>
<name>A0A1E3GVQ1_9GAMM</name>
<keyword evidence="1" id="KW-0067">ATP-binding</keyword>
<feature type="domain" description="ATP-grasp" evidence="2">
    <location>
        <begin position="93"/>
        <end position="297"/>
    </location>
</feature>
<dbReference type="AlphaFoldDB" id="A0A1E3GVQ1"/>
<protein>
    <recommendedName>
        <fullName evidence="2">ATP-grasp domain-containing protein</fullName>
    </recommendedName>
</protein>
<reference evidence="3 4" key="1">
    <citation type="submission" date="2016-07" db="EMBL/GenBank/DDBJ databases">
        <title>Draft Genome Sequence of Methylophaga muralis Bur 1.</title>
        <authorList>
            <person name="Vasilenko O.V."/>
            <person name="Doronina N.V."/>
            <person name="Shmareva M.N."/>
            <person name="Tarlachkov S.V."/>
            <person name="Mustakhimov I."/>
            <person name="Trotsenko Y.A."/>
        </authorList>
    </citation>
    <scope>NUCLEOTIDE SEQUENCE [LARGE SCALE GENOMIC DNA]</scope>
    <source>
        <strain evidence="3 4">Bur 1</strain>
    </source>
</reference>